<keyword evidence="3 5" id="KW-1133">Transmembrane helix</keyword>
<accession>A0ABD1MAI0</accession>
<keyword evidence="2 5" id="KW-0812">Transmembrane</keyword>
<dbReference type="Pfam" id="PF00230">
    <property type="entry name" value="MIP"/>
    <property type="match status" value="1"/>
</dbReference>
<dbReference type="InterPro" id="IPR023271">
    <property type="entry name" value="Aquaporin-like"/>
</dbReference>
<evidence type="ECO:0000256" key="2">
    <source>
        <dbReference type="ARBA" id="ARBA00022692"/>
    </source>
</evidence>
<gene>
    <name evidence="6" type="ORF">Fmac_020104</name>
</gene>
<dbReference type="InterPro" id="IPR000425">
    <property type="entry name" value="MIP"/>
</dbReference>
<proteinExistence type="predicted"/>
<evidence type="ECO:0000256" key="3">
    <source>
        <dbReference type="ARBA" id="ARBA00022989"/>
    </source>
</evidence>
<keyword evidence="4 5" id="KW-0472">Membrane</keyword>
<evidence type="ECO:0000256" key="4">
    <source>
        <dbReference type="ARBA" id="ARBA00023136"/>
    </source>
</evidence>
<dbReference type="PANTHER" id="PTHR45724">
    <property type="entry name" value="AQUAPORIN NIP2-1"/>
    <property type="match status" value="1"/>
</dbReference>
<dbReference type="Gene3D" id="1.20.1080.10">
    <property type="entry name" value="Glycerol uptake facilitator protein"/>
    <property type="match status" value="1"/>
</dbReference>
<evidence type="ECO:0000256" key="5">
    <source>
        <dbReference type="SAM" id="Phobius"/>
    </source>
</evidence>
<dbReference type="GO" id="GO:0016020">
    <property type="term" value="C:membrane"/>
    <property type="evidence" value="ECO:0007669"/>
    <property type="project" value="UniProtKB-SubCell"/>
</dbReference>
<comment type="caution">
    <text evidence="6">The sequence shown here is derived from an EMBL/GenBank/DDBJ whole genome shotgun (WGS) entry which is preliminary data.</text>
</comment>
<evidence type="ECO:0000256" key="1">
    <source>
        <dbReference type="ARBA" id="ARBA00004141"/>
    </source>
</evidence>
<dbReference type="Proteomes" id="UP001603857">
    <property type="component" value="Unassembled WGS sequence"/>
</dbReference>
<feature type="transmembrane region" description="Helical" evidence="5">
    <location>
        <begin position="73"/>
        <end position="93"/>
    </location>
</feature>
<dbReference type="SUPFAM" id="SSF81338">
    <property type="entry name" value="Aquaporin-like"/>
    <property type="match status" value="1"/>
</dbReference>
<evidence type="ECO:0000313" key="7">
    <source>
        <dbReference type="Proteomes" id="UP001603857"/>
    </source>
</evidence>
<evidence type="ECO:0000313" key="6">
    <source>
        <dbReference type="EMBL" id="KAL2332523.1"/>
    </source>
</evidence>
<reference evidence="6 7" key="1">
    <citation type="submission" date="2024-08" db="EMBL/GenBank/DDBJ databases">
        <title>Insights into the chromosomal genome structure of Flemingia macrophylla.</title>
        <authorList>
            <person name="Ding Y."/>
            <person name="Zhao Y."/>
            <person name="Bi W."/>
            <person name="Wu M."/>
            <person name="Zhao G."/>
            <person name="Gong Y."/>
            <person name="Li W."/>
            <person name="Zhang P."/>
        </authorList>
    </citation>
    <scope>NUCLEOTIDE SEQUENCE [LARGE SCALE GENOMIC DNA]</scope>
    <source>
        <strain evidence="6">DYQJB</strain>
        <tissue evidence="6">Leaf</tissue>
    </source>
</reference>
<dbReference type="InterPro" id="IPR034294">
    <property type="entry name" value="Aquaporin_transptr"/>
</dbReference>
<protein>
    <submittedName>
        <fullName evidence="6">Uncharacterized protein</fullName>
    </submittedName>
</protein>
<sequence length="159" mass="17443">MSLRKAGSVTRLNCLPIDMLGEEKWKVVIGGRKESDDLEVNPRAQKRKWTLLKDCFEVYALVPSLLRKEVGELAGIAVGATVMLIMLTTELVLRESMNSARTLNLTVTANNYKVILVYLIAPILGALGEAKTYIAVKLPEKDDDAKAKASLDLEGDLSP</sequence>
<dbReference type="PANTHER" id="PTHR45724:SF19">
    <property type="entry name" value="AQUAPORIN NIP6-1"/>
    <property type="match status" value="1"/>
</dbReference>
<feature type="transmembrane region" description="Helical" evidence="5">
    <location>
        <begin position="114"/>
        <end position="136"/>
    </location>
</feature>
<comment type="subcellular location">
    <subcellularLocation>
        <location evidence="1">Membrane</location>
        <topology evidence="1">Multi-pass membrane protein</topology>
    </subcellularLocation>
</comment>
<organism evidence="6 7">
    <name type="scientific">Flemingia macrophylla</name>
    <dbReference type="NCBI Taxonomy" id="520843"/>
    <lineage>
        <taxon>Eukaryota</taxon>
        <taxon>Viridiplantae</taxon>
        <taxon>Streptophyta</taxon>
        <taxon>Embryophyta</taxon>
        <taxon>Tracheophyta</taxon>
        <taxon>Spermatophyta</taxon>
        <taxon>Magnoliopsida</taxon>
        <taxon>eudicotyledons</taxon>
        <taxon>Gunneridae</taxon>
        <taxon>Pentapetalae</taxon>
        <taxon>rosids</taxon>
        <taxon>fabids</taxon>
        <taxon>Fabales</taxon>
        <taxon>Fabaceae</taxon>
        <taxon>Papilionoideae</taxon>
        <taxon>50 kb inversion clade</taxon>
        <taxon>NPAAA clade</taxon>
        <taxon>indigoferoid/millettioid clade</taxon>
        <taxon>Phaseoleae</taxon>
        <taxon>Flemingia</taxon>
    </lineage>
</organism>
<dbReference type="EMBL" id="JBGMDY010000006">
    <property type="protein sequence ID" value="KAL2332523.1"/>
    <property type="molecule type" value="Genomic_DNA"/>
</dbReference>
<keyword evidence="7" id="KW-1185">Reference proteome</keyword>
<name>A0ABD1MAI0_9FABA</name>
<dbReference type="AlphaFoldDB" id="A0ABD1MAI0"/>